<dbReference type="Gene3D" id="2.40.70.10">
    <property type="entry name" value="Acid Proteases"/>
    <property type="match status" value="1"/>
</dbReference>
<reference evidence="1" key="1">
    <citation type="journal article" date="2022" name="Int. J. Mol. Sci.">
        <title>Draft Genome of Tanacetum Coccineum: Genomic Comparison of Closely Related Tanacetum-Family Plants.</title>
        <authorList>
            <person name="Yamashiro T."/>
            <person name="Shiraishi A."/>
            <person name="Nakayama K."/>
            <person name="Satake H."/>
        </authorList>
    </citation>
    <scope>NUCLEOTIDE SEQUENCE</scope>
</reference>
<dbReference type="Proteomes" id="UP001151760">
    <property type="component" value="Unassembled WGS sequence"/>
</dbReference>
<gene>
    <name evidence="1" type="ORF">Tco_1042361</name>
</gene>
<evidence type="ECO:0000313" key="1">
    <source>
        <dbReference type="EMBL" id="GJT75636.1"/>
    </source>
</evidence>
<proteinExistence type="predicted"/>
<comment type="caution">
    <text evidence="1">The sequence shown here is derived from an EMBL/GenBank/DDBJ whole genome shotgun (WGS) entry which is preliminary data.</text>
</comment>
<reference evidence="1" key="2">
    <citation type="submission" date="2022-01" db="EMBL/GenBank/DDBJ databases">
        <authorList>
            <person name="Yamashiro T."/>
            <person name="Shiraishi A."/>
            <person name="Satake H."/>
            <person name="Nakayama K."/>
        </authorList>
    </citation>
    <scope>NUCLEOTIDE SEQUENCE</scope>
</reference>
<evidence type="ECO:0008006" key="3">
    <source>
        <dbReference type="Google" id="ProtNLM"/>
    </source>
</evidence>
<accession>A0ABQ5GJ80</accession>
<protein>
    <recommendedName>
        <fullName evidence="3">Reverse transcriptase domain-containing protein</fullName>
    </recommendedName>
</protein>
<sequence length="336" mass="38698">MFIRLMGEIRGFTENSHESLIDAWLHIKDLLRSCHGHSLGRGTIIQNFYHGLDEATQAILDARGIFLYKTRKEAHQLLEDRILLKLDWSKDIKAKPLQKSFLSRKDHTHHRSVMTNQWGNPKKKATMPMEDIEEEDIEETTTAYKLKNPYPQRLRKEKMEELYAKFIDLIKEVKINVPLVDVLTGMPNYGKFLKDLVSNKSKMEQIYAAFLNKECSTIVQNKLPPKLGDPGNFLIPCTLVNSIECLALADIGASINLMPYSLYTSLSENTLKPTRMNLIDEVTEEELDALLDNSEPFSSTSEKINKTSLDKEFEEFMAVNIEEIPKQEEEVEDNFE</sequence>
<dbReference type="PANTHER" id="PTHR33067:SF35">
    <property type="entry name" value="ASPARTIC PEPTIDASE DDI1-TYPE DOMAIN-CONTAINING PROTEIN"/>
    <property type="match status" value="1"/>
</dbReference>
<dbReference type="PANTHER" id="PTHR33067">
    <property type="entry name" value="RNA-DIRECTED DNA POLYMERASE-RELATED"/>
    <property type="match status" value="1"/>
</dbReference>
<dbReference type="InterPro" id="IPR021109">
    <property type="entry name" value="Peptidase_aspartic_dom_sf"/>
</dbReference>
<organism evidence="1 2">
    <name type="scientific">Tanacetum coccineum</name>
    <dbReference type="NCBI Taxonomy" id="301880"/>
    <lineage>
        <taxon>Eukaryota</taxon>
        <taxon>Viridiplantae</taxon>
        <taxon>Streptophyta</taxon>
        <taxon>Embryophyta</taxon>
        <taxon>Tracheophyta</taxon>
        <taxon>Spermatophyta</taxon>
        <taxon>Magnoliopsida</taxon>
        <taxon>eudicotyledons</taxon>
        <taxon>Gunneridae</taxon>
        <taxon>Pentapetalae</taxon>
        <taxon>asterids</taxon>
        <taxon>campanulids</taxon>
        <taxon>Asterales</taxon>
        <taxon>Asteraceae</taxon>
        <taxon>Asteroideae</taxon>
        <taxon>Anthemideae</taxon>
        <taxon>Anthemidinae</taxon>
        <taxon>Tanacetum</taxon>
    </lineage>
</organism>
<keyword evidence="2" id="KW-1185">Reference proteome</keyword>
<evidence type="ECO:0000313" key="2">
    <source>
        <dbReference type="Proteomes" id="UP001151760"/>
    </source>
</evidence>
<name>A0ABQ5GJ80_9ASTR</name>
<dbReference type="EMBL" id="BQNB010018548">
    <property type="protein sequence ID" value="GJT75636.1"/>
    <property type="molecule type" value="Genomic_DNA"/>
</dbReference>